<evidence type="ECO:0000256" key="1">
    <source>
        <dbReference type="SAM" id="SignalP"/>
    </source>
</evidence>
<organism evidence="5">
    <name type="scientific">Erwinia billingiae (strain Eb661)</name>
    <dbReference type="NCBI Taxonomy" id="634500"/>
    <lineage>
        <taxon>Bacteria</taxon>
        <taxon>Pseudomonadati</taxon>
        <taxon>Pseudomonadota</taxon>
        <taxon>Gammaproteobacteria</taxon>
        <taxon>Enterobacterales</taxon>
        <taxon>Erwiniaceae</taxon>
        <taxon>Erwinia</taxon>
    </lineage>
</organism>
<evidence type="ECO:0000313" key="5">
    <source>
        <dbReference type="Proteomes" id="UP000008793"/>
    </source>
</evidence>
<evidence type="ECO:0000259" key="2">
    <source>
        <dbReference type="Pfam" id="PF18426"/>
    </source>
</evidence>
<dbReference type="EMBL" id="FP236843">
    <property type="protein sequence ID" value="CAX57945.1"/>
    <property type="molecule type" value="Genomic_DNA"/>
</dbReference>
<dbReference type="KEGG" id="ebi:EbC_04140"/>
<proteinExistence type="predicted"/>
<dbReference type="Proteomes" id="UP000008793">
    <property type="component" value="Chromosome"/>
</dbReference>
<feature type="signal peptide" evidence="1">
    <location>
        <begin position="1"/>
        <end position="25"/>
    </location>
</feature>
<feature type="chain" id="PRO_5003117977" evidence="1">
    <location>
        <begin position="26"/>
        <end position="367"/>
    </location>
</feature>
<keyword evidence="1" id="KW-0732">Signal</keyword>
<dbReference type="GeneID" id="90510409"/>
<name>D8MM61_ERWBE</name>
<dbReference type="InterPro" id="IPR040761">
    <property type="entry name" value="Tli4_N"/>
</dbReference>
<dbReference type="eggNOG" id="ENOG502ZC15">
    <property type="taxonomic scope" value="Bacteria"/>
</dbReference>
<sequence length="367" mass="41989">MKSFHKLTLFLLVATSMLFASPAMAAATMPPVTQKESAVINTLFAKTKPQCIGRYVIDVPVSFDNQLRDMIFIDDFKISSKWIYPPAFHQRIKLREQELREAINRPENEPEDAPYIKEKILLPEGKGVIFDHNESDTPDIYRQLEAHVYVNNVAFVITAEFRDFSGEKNKEKKAGYLARGFTEADANTKPAKLAALQSLISRLSGRQDEVIPEEKGVCIPNGFIRDDGAPHTERVTFHYGNEDFNFGAEMDNTIQGSDDTLFNRSAQINEALKTSNEYSIKKEARTINSIPTEMWLFGGKQTLRNEQTKEDDKITFYDFDLYANERDATPEKPNLNIGLSSEYLKTRYSEAQMIEVWDRLVNSLRFR</sequence>
<dbReference type="InterPro" id="IPR041290">
    <property type="entry name" value="Tli4_C"/>
</dbReference>
<feature type="domain" description="Tle cognate immunity protein 4 N-terminal" evidence="3">
    <location>
        <begin position="48"/>
        <end position="206"/>
    </location>
</feature>
<evidence type="ECO:0000313" key="4">
    <source>
        <dbReference type="EMBL" id="CAX57945.1"/>
    </source>
</evidence>
<protein>
    <submittedName>
        <fullName evidence="4">Conserved uncharacterized protein</fullName>
    </submittedName>
</protein>
<evidence type="ECO:0000259" key="3">
    <source>
        <dbReference type="Pfam" id="PF18443"/>
    </source>
</evidence>
<reference evidence="4 5" key="1">
    <citation type="journal article" date="2010" name="BMC Genomics">
        <title>Genome comparison of the epiphytic bacteria Erwinia billingiae and E. tasmaniensis with the pear pathogen E. pyrifoliae.</title>
        <authorList>
            <person name="Kube M."/>
            <person name="Migdoll A.M."/>
            <person name="Gehring I."/>
            <person name="Heitmann K."/>
            <person name="Mayer Y."/>
            <person name="Kuhl H."/>
            <person name="Knaust F."/>
            <person name="Geider K."/>
            <person name="Reinhardt R."/>
        </authorList>
    </citation>
    <scope>NUCLEOTIDE SEQUENCE [LARGE SCALE GENOMIC DNA]</scope>
    <source>
        <strain evidence="4 5">Eb661</strain>
    </source>
</reference>
<accession>D8MM61</accession>
<dbReference type="Pfam" id="PF18426">
    <property type="entry name" value="Tli4_C"/>
    <property type="match status" value="1"/>
</dbReference>
<dbReference type="Pfam" id="PF18443">
    <property type="entry name" value="Tli4_N"/>
    <property type="match status" value="1"/>
</dbReference>
<feature type="domain" description="Tle cognate immunity protein 4 C-terminal" evidence="2">
    <location>
        <begin position="211"/>
        <end position="367"/>
    </location>
</feature>
<dbReference type="HOGENOM" id="CLU_768913_0_0_6"/>
<dbReference type="STRING" id="634500.EbC_04140"/>
<gene>
    <name evidence="4" type="ordered locus">EbC_04140</name>
</gene>
<dbReference type="RefSeq" id="WP_013200452.1">
    <property type="nucleotide sequence ID" value="NC_014306.1"/>
</dbReference>
<dbReference type="AlphaFoldDB" id="D8MM61"/>
<keyword evidence="5" id="KW-1185">Reference proteome</keyword>